<gene>
    <name evidence="3" type="ORF">Cco03nite_34590</name>
</gene>
<dbReference type="AlphaFoldDB" id="A0A8J3L0G3"/>
<dbReference type="InterPro" id="IPR003607">
    <property type="entry name" value="HD/PDEase_dom"/>
</dbReference>
<accession>A0A8J3L0G3</accession>
<organism evidence="3 4">
    <name type="scientific">Catellatospora coxensis</name>
    <dbReference type="NCBI Taxonomy" id="310354"/>
    <lineage>
        <taxon>Bacteria</taxon>
        <taxon>Bacillati</taxon>
        <taxon>Actinomycetota</taxon>
        <taxon>Actinomycetes</taxon>
        <taxon>Micromonosporales</taxon>
        <taxon>Micromonosporaceae</taxon>
        <taxon>Catellatospora</taxon>
    </lineage>
</organism>
<keyword evidence="1" id="KW-0547">Nucleotide-binding</keyword>
<evidence type="ECO:0000313" key="4">
    <source>
        <dbReference type="Proteomes" id="UP000630887"/>
    </source>
</evidence>
<reference evidence="3 4" key="1">
    <citation type="submission" date="2021-01" db="EMBL/GenBank/DDBJ databases">
        <title>Whole genome shotgun sequence of Catellatospora coxensis NBRC 107359.</title>
        <authorList>
            <person name="Komaki H."/>
            <person name="Tamura T."/>
        </authorList>
    </citation>
    <scope>NUCLEOTIDE SEQUENCE [LARGE SCALE GENOMIC DNA]</scope>
    <source>
        <strain evidence="3 4">NBRC 107359</strain>
    </source>
</reference>
<dbReference type="InterPro" id="IPR027417">
    <property type="entry name" value="P-loop_NTPase"/>
</dbReference>
<dbReference type="SUPFAM" id="SSF109604">
    <property type="entry name" value="HD-domain/PDEase-like"/>
    <property type="match status" value="1"/>
</dbReference>
<dbReference type="Gene3D" id="3.40.50.300">
    <property type="entry name" value="P-loop containing nucleotide triphosphate hydrolases"/>
    <property type="match status" value="1"/>
</dbReference>
<protein>
    <recommendedName>
        <fullName evidence="2">HD domain-containing protein</fullName>
    </recommendedName>
</protein>
<evidence type="ECO:0000313" key="3">
    <source>
        <dbReference type="EMBL" id="GIG06759.1"/>
    </source>
</evidence>
<dbReference type="PANTHER" id="PTHR47545">
    <property type="entry name" value="MULTIFUNCTIONAL CCA PROTEIN"/>
    <property type="match status" value="1"/>
</dbReference>
<dbReference type="CDD" id="cd00077">
    <property type="entry name" value="HDc"/>
    <property type="match status" value="1"/>
</dbReference>
<dbReference type="Proteomes" id="UP000630887">
    <property type="component" value="Unassembled WGS sequence"/>
</dbReference>
<feature type="domain" description="HD" evidence="2">
    <location>
        <begin position="48"/>
        <end position="161"/>
    </location>
</feature>
<proteinExistence type="predicted"/>
<evidence type="ECO:0000259" key="2">
    <source>
        <dbReference type="Pfam" id="PF01966"/>
    </source>
</evidence>
<dbReference type="GO" id="GO:0000166">
    <property type="term" value="F:nucleotide binding"/>
    <property type="evidence" value="ECO:0007669"/>
    <property type="project" value="UniProtKB-KW"/>
</dbReference>
<dbReference type="Gene3D" id="1.10.3090.10">
    <property type="entry name" value="cca-adding enzyme, domain 2"/>
    <property type="match status" value="1"/>
</dbReference>
<dbReference type="RefSeq" id="WP_203693120.1">
    <property type="nucleotide sequence ID" value="NZ_BAAALC010000012.1"/>
</dbReference>
<comment type="caution">
    <text evidence="3">The sequence shown here is derived from an EMBL/GenBank/DDBJ whole genome shotgun (WGS) entry which is preliminary data.</text>
</comment>
<keyword evidence="4" id="KW-1185">Reference proteome</keyword>
<dbReference type="PANTHER" id="PTHR47545:SF1">
    <property type="entry name" value="MULTIFUNCTIONAL CCA PROTEIN"/>
    <property type="match status" value="1"/>
</dbReference>
<dbReference type="InterPro" id="IPR006674">
    <property type="entry name" value="HD_domain"/>
</dbReference>
<sequence length="386" mass="43190">MRAFERLCPAGPGWVLDWAAVEREFDWVRRLAGVPQDPLHHAEGDVLTHTRMAAEALVALPQWRDRPRDEQVRLFAAVLLHDVAKPDCTRHEDGRVTAHGHSRRGELIARRVLWEAGAPIEWREHVAALVRHHQVPFWALERPDLEQIALRVSLVARNDDLALLATADILGRVCADADTVLENIGLFREYCADLGVLDRPWEFASDHARFVYFRTPGRDPRYAAFDDTRLTVTVLSGLPGVGKDTWLAANRPELPVVSLDEIRARTGVDPAGDQRAVAAEAHELARGHLRAGRSFAWNATNVSRQLRELCIGLAAAYRARVEVVALEAPGAVLRARNAARAAPVPDAVIDRLIGRWETPDVTESHTLHRWDTNDRVLHVIPRSRVA</sequence>
<dbReference type="Pfam" id="PF01966">
    <property type="entry name" value="HD"/>
    <property type="match status" value="1"/>
</dbReference>
<evidence type="ECO:0000256" key="1">
    <source>
        <dbReference type="ARBA" id="ARBA00022741"/>
    </source>
</evidence>
<dbReference type="SUPFAM" id="SSF52540">
    <property type="entry name" value="P-loop containing nucleoside triphosphate hydrolases"/>
    <property type="match status" value="1"/>
</dbReference>
<dbReference type="InterPro" id="IPR050124">
    <property type="entry name" value="tRNA_CCA-adding_enzyme"/>
</dbReference>
<dbReference type="EMBL" id="BONI01000027">
    <property type="protein sequence ID" value="GIG06759.1"/>
    <property type="molecule type" value="Genomic_DNA"/>
</dbReference>
<name>A0A8J3L0G3_9ACTN</name>
<dbReference type="Pfam" id="PF13671">
    <property type="entry name" value="AAA_33"/>
    <property type="match status" value="1"/>
</dbReference>